<comment type="caution">
    <text evidence="7">The sequence shown here is derived from an EMBL/GenBank/DDBJ whole genome shotgun (WGS) entry which is preliminary data.</text>
</comment>
<evidence type="ECO:0000256" key="3">
    <source>
        <dbReference type="ARBA" id="ARBA00022448"/>
    </source>
</evidence>
<gene>
    <name evidence="7" type="ORF">RBR11_07870</name>
</gene>
<feature type="signal peptide" evidence="5">
    <location>
        <begin position="1"/>
        <end position="29"/>
    </location>
</feature>
<dbReference type="InterPro" id="IPR030678">
    <property type="entry name" value="Peptide/Ni-bd"/>
</dbReference>
<dbReference type="Gene3D" id="3.40.190.10">
    <property type="entry name" value="Periplasmic binding protein-like II"/>
    <property type="match status" value="1"/>
</dbReference>
<comment type="similarity">
    <text evidence="2">Belongs to the bacterial solute-binding protein 5 family.</text>
</comment>
<dbReference type="PANTHER" id="PTHR30290:SF10">
    <property type="entry name" value="PERIPLASMIC OLIGOPEPTIDE-BINDING PROTEIN-RELATED"/>
    <property type="match status" value="1"/>
</dbReference>
<dbReference type="Gene3D" id="3.10.105.10">
    <property type="entry name" value="Dipeptide-binding Protein, Domain 3"/>
    <property type="match status" value="1"/>
</dbReference>
<dbReference type="PIRSF" id="PIRSF002741">
    <property type="entry name" value="MppA"/>
    <property type="match status" value="1"/>
</dbReference>
<evidence type="ECO:0000256" key="2">
    <source>
        <dbReference type="ARBA" id="ARBA00005695"/>
    </source>
</evidence>
<evidence type="ECO:0000256" key="1">
    <source>
        <dbReference type="ARBA" id="ARBA00004196"/>
    </source>
</evidence>
<feature type="domain" description="Solute-binding protein family 5" evidence="6">
    <location>
        <begin position="95"/>
        <end position="450"/>
    </location>
</feature>
<keyword evidence="3" id="KW-0813">Transport</keyword>
<proteinExistence type="inferred from homology"/>
<evidence type="ECO:0000256" key="5">
    <source>
        <dbReference type="SAM" id="SignalP"/>
    </source>
</evidence>
<evidence type="ECO:0000313" key="8">
    <source>
        <dbReference type="Proteomes" id="UP001230289"/>
    </source>
</evidence>
<dbReference type="SUPFAM" id="SSF53850">
    <property type="entry name" value="Periplasmic binding protein-like II"/>
    <property type="match status" value="1"/>
</dbReference>
<comment type="subcellular location">
    <subcellularLocation>
        <location evidence="1">Cell envelope</location>
    </subcellularLocation>
</comment>
<dbReference type="Gene3D" id="3.90.76.10">
    <property type="entry name" value="Dipeptide-binding Protein, Domain 1"/>
    <property type="match status" value="1"/>
</dbReference>
<evidence type="ECO:0000259" key="6">
    <source>
        <dbReference type="Pfam" id="PF00496"/>
    </source>
</evidence>
<dbReference type="PROSITE" id="PS51257">
    <property type="entry name" value="PROKAR_LIPOPROTEIN"/>
    <property type="match status" value="1"/>
</dbReference>
<evidence type="ECO:0000313" key="7">
    <source>
        <dbReference type="EMBL" id="MDQ4213829.1"/>
    </source>
</evidence>
<dbReference type="InterPro" id="IPR000914">
    <property type="entry name" value="SBP_5_dom"/>
</dbReference>
<dbReference type="PANTHER" id="PTHR30290">
    <property type="entry name" value="PERIPLASMIC BINDING COMPONENT OF ABC TRANSPORTER"/>
    <property type="match status" value="1"/>
</dbReference>
<dbReference type="RefSeq" id="WP_308488777.1">
    <property type="nucleotide sequence ID" value="NZ_JAVFCB010000004.1"/>
</dbReference>
<dbReference type="Proteomes" id="UP001230289">
    <property type="component" value="Unassembled WGS sequence"/>
</dbReference>
<dbReference type="CDD" id="cd08512">
    <property type="entry name" value="PBP2_NikA_DppA_OppA_like_7"/>
    <property type="match status" value="1"/>
</dbReference>
<feature type="chain" id="PRO_5046156893" evidence="5">
    <location>
        <begin position="30"/>
        <end position="529"/>
    </location>
</feature>
<sequence length="529" mass="57078">MKKMRMIAAVALATGVMLVAAGCAGNANANANKGGTATGSANQALTIAYSEGGKTLDPAEANDGTSDTLVLAAYDQLVTYGTKTVNGKQVSDTATIKPMIAEKWEADATSTTYTFTLRKDVTFQDGKKLTAKDVVRSYDHIKASASASFLYKMAGIATVTAKDDSTVVITLTAPNHLFLQIIPMYSFSIIDMDQVDKNGGATWLATNTAGSGPYKIDSYDPANAAKLSATTSYWGRKPAVGTVNMKFVGDASNRLQLIQKGSVDMALEIAPKDLRGLNGKDVVVDSRPSNKILFFAMNNKIAPFDNPKVRQAITYAIPYSKLTSDVMQGQASPMRSSVASSTPGFTDKNYAAKYDLTKAKQLLAEAGYPNGFSFDFTLGSGFPDWNDDAVLIQAELAKIGVTMNIHNMARAQFLEALAGKNVQSYISRWTSFVNDPGYHLGLLMTSSGSSNYMNYSNPSVDSEWKQAATEPDAAKRNALYAKMQDQIDADSPWGYLYEYNIAVAERSDVQGYTSYPDGLIRFFQLSKKS</sequence>
<protein>
    <submittedName>
        <fullName evidence="7">ABC transporter substrate-binding protein</fullName>
    </submittedName>
</protein>
<keyword evidence="8" id="KW-1185">Reference proteome</keyword>
<dbReference type="EMBL" id="JAVFCB010000004">
    <property type="protein sequence ID" value="MDQ4213829.1"/>
    <property type="molecule type" value="Genomic_DNA"/>
</dbReference>
<name>A0ABU0XGN3_9MICO</name>
<reference evidence="7 8" key="1">
    <citation type="submission" date="2023-08" db="EMBL/GenBank/DDBJ databases">
        <title>Microbacterium sp. nov., isolated from a waste landfill.</title>
        <authorList>
            <person name="Wen W."/>
        </authorList>
    </citation>
    <scope>NUCLEOTIDE SEQUENCE [LARGE SCALE GENOMIC DNA]</scope>
    <source>
        <strain evidence="7 8">ASV81</strain>
    </source>
</reference>
<accession>A0ABU0XGN3</accession>
<dbReference type="Pfam" id="PF00496">
    <property type="entry name" value="SBP_bac_5"/>
    <property type="match status" value="1"/>
</dbReference>
<organism evidence="7 8">
    <name type="scientific">Microbacterium capsulatum</name>
    <dbReference type="NCBI Taxonomy" id="3041921"/>
    <lineage>
        <taxon>Bacteria</taxon>
        <taxon>Bacillati</taxon>
        <taxon>Actinomycetota</taxon>
        <taxon>Actinomycetes</taxon>
        <taxon>Micrococcales</taxon>
        <taxon>Microbacteriaceae</taxon>
        <taxon>Microbacterium</taxon>
    </lineage>
</organism>
<evidence type="ECO:0000256" key="4">
    <source>
        <dbReference type="ARBA" id="ARBA00022729"/>
    </source>
</evidence>
<dbReference type="InterPro" id="IPR039424">
    <property type="entry name" value="SBP_5"/>
</dbReference>
<keyword evidence="4 5" id="KW-0732">Signal</keyword>